<keyword evidence="1" id="KW-0812">Transmembrane</keyword>
<reference evidence="2 3" key="1">
    <citation type="submission" date="2018-06" db="EMBL/GenBank/DDBJ databases">
        <title>Paenibacillus montanisoli sp. nov., isolated from mountain area soil.</title>
        <authorList>
            <person name="Wu M."/>
        </authorList>
    </citation>
    <scope>NUCLEOTIDE SEQUENCE [LARGE SCALE GENOMIC DNA]</scope>
    <source>
        <strain evidence="2 3">RA17</strain>
    </source>
</reference>
<gene>
    <name evidence="2" type="ORF">DL346_14680</name>
</gene>
<accession>A0A328U967</accession>
<feature type="transmembrane region" description="Helical" evidence="1">
    <location>
        <begin position="21"/>
        <end position="41"/>
    </location>
</feature>
<evidence type="ECO:0000313" key="2">
    <source>
        <dbReference type="EMBL" id="RAP76606.1"/>
    </source>
</evidence>
<dbReference type="Proteomes" id="UP000249260">
    <property type="component" value="Unassembled WGS sequence"/>
</dbReference>
<dbReference type="EMBL" id="QLUW01000002">
    <property type="protein sequence ID" value="RAP76606.1"/>
    <property type="molecule type" value="Genomic_DNA"/>
</dbReference>
<evidence type="ECO:0000256" key="1">
    <source>
        <dbReference type="SAM" id="Phobius"/>
    </source>
</evidence>
<sequence length="83" mass="9345">MGRIDEMIRRRKPKDILPDAIVLMGIVILIGWAALAIYVAMQEGFHFLSLLSYIVSGIWPGVLLIGVGEIIRLLRQIKNNTED</sequence>
<dbReference type="RefSeq" id="WP_112882823.1">
    <property type="nucleotide sequence ID" value="NZ_QLUW01000002.1"/>
</dbReference>
<dbReference type="AlphaFoldDB" id="A0A328U967"/>
<protein>
    <submittedName>
        <fullName evidence="2">Uncharacterized protein</fullName>
    </submittedName>
</protein>
<keyword evidence="1" id="KW-0472">Membrane</keyword>
<feature type="transmembrane region" description="Helical" evidence="1">
    <location>
        <begin position="47"/>
        <end position="68"/>
    </location>
</feature>
<keyword evidence="1" id="KW-1133">Transmembrane helix</keyword>
<organism evidence="2 3">
    <name type="scientific">Paenibacillus montanisoli</name>
    <dbReference type="NCBI Taxonomy" id="2081970"/>
    <lineage>
        <taxon>Bacteria</taxon>
        <taxon>Bacillati</taxon>
        <taxon>Bacillota</taxon>
        <taxon>Bacilli</taxon>
        <taxon>Bacillales</taxon>
        <taxon>Paenibacillaceae</taxon>
        <taxon>Paenibacillus</taxon>
    </lineage>
</organism>
<comment type="caution">
    <text evidence="2">The sequence shown here is derived from an EMBL/GenBank/DDBJ whole genome shotgun (WGS) entry which is preliminary data.</text>
</comment>
<name>A0A328U967_9BACL</name>
<keyword evidence="3" id="KW-1185">Reference proteome</keyword>
<proteinExistence type="predicted"/>
<evidence type="ECO:0000313" key="3">
    <source>
        <dbReference type="Proteomes" id="UP000249260"/>
    </source>
</evidence>